<keyword evidence="11" id="KW-0325">Glycoprotein</keyword>
<gene>
    <name evidence="20" type="ORF">RHGRI_011754</name>
</gene>
<dbReference type="InterPro" id="IPR009030">
    <property type="entry name" value="Growth_fac_rcpt_cys_sf"/>
</dbReference>
<dbReference type="InterPro" id="IPR011009">
    <property type="entry name" value="Kinase-like_dom_sf"/>
</dbReference>
<feature type="chain" id="PRO_5043764596" evidence="17">
    <location>
        <begin position="24"/>
        <end position="804"/>
    </location>
</feature>
<dbReference type="PROSITE" id="PS00010">
    <property type="entry name" value="ASX_HYDROXYL"/>
    <property type="match status" value="1"/>
</dbReference>
<evidence type="ECO:0000313" key="21">
    <source>
        <dbReference type="Proteomes" id="UP000823749"/>
    </source>
</evidence>
<dbReference type="FunFam" id="1.10.510.10:FF:000084">
    <property type="entry name" value="Wall-associated receptor kinase 2"/>
    <property type="match status" value="1"/>
</dbReference>
<proteinExistence type="predicted"/>
<sequence>MCSSLNMYLHAVLLLFLSYLLLAQPTLGTDTSTVNITANVADITNSSFFIAKRGCQLKCGDITVPYPFGFESGCYIKWLELTCNYTFDPPKLLLGNSNIVVSSISQTQVRVRNTIAVRCYDETGAINYTRPRWMTLGEARTFSFSDTANKFTVIGCNVYALISWWNEDLESFSTGCLSVCSTNGKVHPGTKCTGIGCCQTDIPKGLTNFNATATLGRVYSETETEVSSPCTYAFLGEWDHFEFEGAFESPKTLEDRIWRDVPVVIDFVIGKQNCSEALNSGTLLCRGDDTLCTDSDSGYGGYCCTCKYGYEGNPYLSPGCKGLLLAIFVFSNHAVVSALTASHQFLNVLLADIDECNNTALNNCHEKAKCTNTAGSFNCTCLDHYYGDGRKDHGSTGCLPEASQSSGIKLSLGLSLVFLSLLIIVTLLYFGIKRRKLIKQREKFFEENGGLLIKQRISSINKTSTAEPLKIFTVEELKKVTNNYAKDRILGQGGYGVVYKGILPDQRVVAIKKSKLMDVDKVQVDQCINELLILTQVNHRNVVKVLGFCFESKVPELVYEYISNGTLSQHIHRTLSWLTLDHRLRIAIEAASALSYLHSDASIPIIHRDVKSANILLSADYVAKIADFGASRLVPLDQPQVINTIVQGTLGYLDPEYLQSGQLTEKSDVYSFGVVLAELMTGKEPFCPERSEAERYLAIYFIVSMKENRLSQILEPRVLREGTLEQLQAIAELVKRCLCLKSEKRPAMKEVVTELERLRRYRNDPWVNQQSLEESESLPLSLSTSTSEISQQYYSFQLQHDVSD</sequence>
<keyword evidence="6" id="KW-0677">Repeat</keyword>
<keyword evidence="2" id="KW-0723">Serine/threonine-protein kinase</keyword>
<dbReference type="PANTHER" id="PTHR27005">
    <property type="entry name" value="WALL-ASSOCIATED RECEPTOR KINASE-LIKE 21"/>
    <property type="match status" value="1"/>
</dbReference>
<comment type="subcellular location">
    <subcellularLocation>
        <location evidence="1">Membrane</location>
        <topology evidence="1">Single-pass type I membrane protein</topology>
    </subcellularLocation>
</comment>
<evidence type="ECO:0000256" key="3">
    <source>
        <dbReference type="ARBA" id="ARBA00022536"/>
    </source>
</evidence>
<dbReference type="Pfam" id="PF12947">
    <property type="entry name" value="EGF_3"/>
    <property type="match status" value="1"/>
</dbReference>
<evidence type="ECO:0000256" key="10">
    <source>
        <dbReference type="ARBA" id="ARBA00023157"/>
    </source>
</evidence>
<evidence type="ECO:0000256" key="11">
    <source>
        <dbReference type="ARBA" id="ARBA00023180"/>
    </source>
</evidence>
<dbReference type="InterPro" id="IPR001881">
    <property type="entry name" value="EGF-like_Ca-bd_dom"/>
</dbReference>
<dbReference type="GO" id="GO:0030247">
    <property type="term" value="F:polysaccharide binding"/>
    <property type="evidence" value="ECO:0007669"/>
    <property type="project" value="InterPro"/>
</dbReference>
<evidence type="ECO:0000256" key="13">
    <source>
        <dbReference type="ARBA" id="ARBA00047951"/>
    </source>
</evidence>
<dbReference type="GO" id="GO:0007166">
    <property type="term" value="P:cell surface receptor signaling pathway"/>
    <property type="evidence" value="ECO:0007669"/>
    <property type="project" value="InterPro"/>
</dbReference>
<comment type="caution">
    <text evidence="14">Lacks conserved residue(s) required for the propagation of feature annotation.</text>
</comment>
<reference evidence="20" key="1">
    <citation type="submission" date="2020-08" db="EMBL/GenBank/DDBJ databases">
        <title>Plant Genome Project.</title>
        <authorList>
            <person name="Zhang R.-G."/>
        </authorList>
    </citation>
    <scope>NUCLEOTIDE SEQUENCE</scope>
    <source>
        <strain evidence="20">WSP0</strain>
        <tissue evidence="20">Leaf</tissue>
    </source>
</reference>
<dbReference type="InterPro" id="IPR000152">
    <property type="entry name" value="EGF-type_Asp/Asn_hydroxyl_site"/>
</dbReference>
<dbReference type="Gene3D" id="3.30.200.20">
    <property type="entry name" value="Phosphorylase Kinase, domain 1"/>
    <property type="match status" value="1"/>
</dbReference>
<comment type="catalytic activity">
    <reaction evidence="12">
        <text>L-seryl-[protein] + ATP = O-phospho-L-seryl-[protein] + ADP + H(+)</text>
        <dbReference type="Rhea" id="RHEA:17989"/>
        <dbReference type="Rhea" id="RHEA-COMP:9863"/>
        <dbReference type="Rhea" id="RHEA-COMP:11604"/>
        <dbReference type="ChEBI" id="CHEBI:15378"/>
        <dbReference type="ChEBI" id="CHEBI:29999"/>
        <dbReference type="ChEBI" id="CHEBI:30616"/>
        <dbReference type="ChEBI" id="CHEBI:83421"/>
        <dbReference type="ChEBI" id="CHEBI:456216"/>
    </reaction>
</comment>
<dbReference type="PROSITE" id="PS01187">
    <property type="entry name" value="EGF_CA"/>
    <property type="match status" value="1"/>
</dbReference>
<evidence type="ECO:0000256" key="14">
    <source>
        <dbReference type="PROSITE-ProRule" id="PRU00076"/>
    </source>
</evidence>
<evidence type="ECO:0000256" key="5">
    <source>
        <dbReference type="ARBA" id="ARBA00022729"/>
    </source>
</evidence>
<dbReference type="InterPro" id="IPR000719">
    <property type="entry name" value="Prot_kinase_dom"/>
</dbReference>
<dbReference type="FunFam" id="2.10.25.10:FF:000038">
    <property type="entry name" value="Fibrillin 2"/>
    <property type="match status" value="1"/>
</dbReference>
<keyword evidence="8" id="KW-0418">Kinase</keyword>
<feature type="binding site" evidence="15">
    <location>
        <position position="513"/>
    </location>
    <ligand>
        <name>ATP</name>
        <dbReference type="ChEBI" id="CHEBI:30616"/>
    </ligand>
</feature>
<dbReference type="InterPro" id="IPR025287">
    <property type="entry name" value="WAK_GUB"/>
</dbReference>
<dbReference type="PANTHER" id="PTHR27005:SF283">
    <property type="entry name" value="OS02G0633066 PROTEIN"/>
    <property type="match status" value="1"/>
</dbReference>
<keyword evidence="16" id="KW-1133">Transmembrane helix</keyword>
<dbReference type="GO" id="GO:0004674">
    <property type="term" value="F:protein serine/threonine kinase activity"/>
    <property type="evidence" value="ECO:0007669"/>
    <property type="project" value="UniProtKB-KW"/>
</dbReference>
<evidence type="ECO:0000313" key="20">
    <source>
        <dbReference type="EMBL" id="KAG5553987.1"/>
    </source>
</evidence>
<dbReference type="AlphaFoldDB" id="A0AAV6KN23"/>
<dbReference type="CDD" id="cd00054">
    <property type="entry name" value="EGF_CA"/>
    <property type="match status" value="1"/>
</dbReference>
<dbReference type="Gene3D" id="1.10.510.10">
    <property type="entry name" value="Transferase(Phosphotransferase) domain 1"/>
    <property type="match status" value="1"/>
</dbReference>
<dbReference type="SUPFAM" id="SSF57184">
    <property type="entry name" value="Growth factor receptor domain"/>
    <property type="match status" value="1"/>
</dbReference>
<dbReference type="Pfam" id="PF00069">
    <property type="entry name" value="Pkinase"/>
    <property type="match status" value="1"/>
</dbReference>
<dbReference type="InterPro" id="IPR024731">
    <property type="entry name" value="NELL2-like_EGF"/>
</dbReference>
<feature type="signal peptide" evidence="17">
    <location>
        <begin position="1"/>
        <end position="23"/>
    </location>
</feature>
<dbReference type="PROSITE" id="PS50011">
    <property type="entry name" value="PROTEIN_KINASE_DOM"/>
    <property type="match status" value="1"/>
</dbReference>
<evidence type="ECO:0000256" key="15">
    <source>
        <dbReference type="PROSITE-ProRule" id="PRU10141"/>
    </source>
</evidence>
<dbReference type="Proteomes" id="UP000823749">
    <property type="component" value="Chromosome 4"/>
</dbReference>
<dbReference type="PROSITE" id="PS00108">
    <property type="entry name" value="PROTEIN_KINASE_ST"/>
    <property type="match status" value="1"/>
</dbReference>
<evidence type="ECO:0000256" key="4">
    <source>
        <dbReference type="ARBA" id="ARBA00022679"/>
    </source>
</evidence>
<dbReference type="InterPro" id="IPR000742">
    <property type="entry name" value="EGF"/>
</dbReference>
<evidence type="ECO:0000256" key="8">
    <source>
        <dbReference type="ARBA" id="ARBA00022777"/>
    </source>
</evidence>
<feature type="domain" description="EGF-like" evidence="19">
    <location>
        <begin position="352"/>
        <end position="388"/>
    </location>
</feature>
<keyword evidence="4" id="KW-0808">Transferase</keyword>
<organism evidence="20 21">
    <name type="scientific">Rhododendron griersonianum</name>
    <dbReference type="NCBI Taxonomy" id="479676"/>
    <lineage>
        <taxon>Eukaryota</taxon>
        <taxon>Viridiplantae</taxon>
        <taxon>Streptophyta</taxon>
        <taxon>Embryophyta</taxon>
        <taxon>Tracheophyta</taxon>
        <taxon>Spermatophyta</taxon>
        <taxon>Magnoliopsida</taxon>
        <taxon>eudicotyledons</taxon>
        <taxon>Gunneridae</taxon>
        <taxon>Pentapetalae</taxon>
        <taxon>asterids</taxon>
        <taxon>Ericales</taxon>
        <taxon>Ericaceae</taxon>
        <taxon>Ericoideae</taxon>
        <taxon>Rhodoreae</taxon>
        <taxon>Rhododendron</taxon>
    </lineage>
</organism>
<dbReference type="GO" id="GO:0005524">
    <property type="term" value="F:ATP binding"/>
    <property type="evidence" value="ECO:0007669"/>
    <property type="project" value="UniProtKB-UniRule"/>
</dbReference>
<dbReference type="SMART" id="SM00179">
    <property type="entry name" value="EGF_CA"/>
    <property type="match status" value="1"/>
</dbReference>
<keyword evidence="16" id="KW-0812">Transmembrane</keyword>
<keyword evidence="9 15" id="KW-0067">ATP-binding</keyword>
<dbReference type="SMART" id="SM00220">
    <property type="entry name" value="S_TKc"/>
    <property type="match status" value="1"/>
</dbReference>
<feature type="domain" description="Protein kinase" evidence="18">
    <location>
        <begin position="484"/>
        <end position="767"/>
    </location>
</feature>
<evidence type="ECO:0000259" key="18">
    <source>
        <dbReference type="PROSITE" id="PS50011"/>
    </source>
</evidence>
<evidence type="ECO:0000256" key="2">
    <source>
        <dbReference type="ARBA" id="ARBA00022527"/>
    </source>
</evidence>
<evidence type="ECO:0000256" key="12">
    <source>
        <dbReference type="ARBA" id="ARBA00047558"/>
    </source>
</evidence>
<evidence type="ECO:0000256" key="9">
    <source>
        <dbReference type="ARBA" id="ARBA00022840"/>
    </source>
</evidence>
<evidence type="ECO:0000256" key="1">
    <source>
        <dbReference type="ARBA" id="ARBA00004479"/>
    </source>
</evidence>
<dbReference type="SUPFAM" id="SSF56112">
    <property type="entry name" value="Protein kinase-like (PK-like)"/>
    <property type="match status" value="1"/>
</dbReference>
<keyword evidence="16" id="KW-0472">Membrane</keyword>
<evidence type="ECO:0000256" key="16">
    <source>
        <dbReference type="SAM" id="Phobius"/>
    </source>
</evidence>
<dbReference type="PROSITE" id="PS50026">
    <property type="entry name" value="EGF_3"/>
    <property type="match status" value="1"/>
</dbReference>
<dbReference type="Pfam" id="PF13947">
    <property type="entry name" value="GUB_WAK_bind"/>
    <property type="match status" value="1"/>
</dbReference>
<dbReference type="InterPro" id="IPR018097">
    <property type="entry name" value="EGF_Ca-bd_CS"/>
</dbReference>
<feature type="transmembrane region" description="Helical" evidence="16">
    <location>
        <begin position="410"/>
        <end position="432"/>
    </location>
</feature>
<keyword evidence="5 17" id="KW-0732">Signal</keyword>
<keyword evidence="10" id="KW-1015">Disulfide bond</keyword>
<comment type="catalytic activity">
    <reaction evidence="13">
        <text>L-threonyl-[protein] + ATP = O-phospho-L-threonyl-[protein] + ADP + H(+)</text>
        <dbReference type="Rhea" id="RHEA:46608"/>
        <dbReference type="Rhea" id="RHEA-COMP:11060"/>
        <dbReference type="Rhea" id="RHEA-COMP:11605"/>
        <dbReference type="ChEBI" id="CHEBI:15378"/>
        <dbReference type="ChEBI" id="CHEBI:30013"/>
        <dbReference type="ChEBI" id="CHEBI:30616"/>
        <dbReference type="ChEBI" id="CHEBI:61977"/>
        <dbReference type="ChEBI" id="CHEBI:456216"/>
    </reaction>
</comment>
<dbReference type="InterPro" id="IPR008271">
    <property type="entry name" value="Ser/Thr_kinase_AS"/>
</dbReference>
<dbReference type="GO" id="GO:0005886">
    <property type="term" value="C:plasma membrane"/>
    <property type="evidence" value="ECO:0007669"/>
    <property type="project" value="TreeGrafter"/>
</dbReference>
<comment type="caution">
    <text evidence="20">The sequence shown here is derived from an EMBL/GenBank/DDBJ whole genome shotgun (WGS) entry which is preliminary data.</text>
</comment>
<dbReference type="InterPro" id="IPR045274">
    <property type="entry name" value="WAK-like"/>
</dbReference>
<name>A0AAV6KN23_9ERIC</name>
<keyword evidence="21" id="KW-1185">Reference proteome</keyword>
<keyword evidence="3 14" id="KW-0245">EGF-like domain</keyword>
<evidence type="ECO:0000256" key="7">
    <source>
        <dbReference type="ARBA" id="ARBA00022741"/>
    </source>
</evidence>
<protein>
    <submittedName>
        <fullName evidence="20">Uncharacterized protein</fullName>
    </submittedName>
</protein>
<dbReference type="Gene3D" id="2.10.25.10">
    <property type="entry name" value="Laminin"/>
    <property type="match status" value="1"/>
</dbReference>
<evidence type="ECO:0000259" key="19">
    <source>
        <dbReference type="PROSITE" id="PS50026"/>
    </source>
</evidence>
<dbReference type="InterPro" id="IPR017441">
    <property type="entry name" value="Protein_kinase_ATP_BS"/>
</dbReference>
<evidence type="ECO:0000256" key="6">
    <source>
        <dbReference type="ARBA" id="ARBA00022737"/>
    </source>
</evidence>
<keyword evidence="7 15" id="KW-0547">Nucleotide-binding</keyword>
<accession>A0AAV6KN23</accession>
<dbReference type="GO" id="GO:0005509">
    <property type="term" value="F:calcium ion binding"/>
    <property type="evidence" value="ECO:0007669"/>
    <property type="project" value="InterPro"/>
</dbReference>
<dbReference type="EMBL" id="JACTNZ010000004">
    <property type="protein sequence ID" value="KAG5553987.1"/>
    <property type="molecule type" value="Genomic_DNA"/>
</dbReference>
<dbReference type="CDD" id="cd14066">
    <property type="entry name" value="STKc_IRAK"/>
    <property type="match status" value="1"/>
</dbReference>
<dbReference type="PROSITE" id="PS00107">
    <property type="entry name" value="PROTEIN_KINASE_ATP"/>
    <property type="match status" value="1"/>
</dbReference>
<evidence type="ECO:0000256" key="17">
    <source>
        <dbReference type="SAM" id="SignalP"/>
    </source>
</evidence>